<dbReference type="STRING" id="1122125.GCA_000423185_01630"/>
<dbReference type="RefSeq" id="WP_088151902.1">
    <property type="nucleotide sequence ID" value="NZ_NHON01000026.1"/>
</dbReference>
<dbReference type="InterPro" id="IPR050739">
    <property type="entry name" value="MFP"/>
</dbReference>
<feature type="domain" description="Multidrug resistance protein MdtA-like barrel-sandwich hybrid" evidence="1">
    <location>
        <begin position="43"/>
        <end position="239"/>
    </location>
</feature>
<sequence length="362" mass="38490">MRKPIIVVAAVAAIAVAGYFGYRWWTVDRFFETTDNAYVRSDTTTLSPQVEGAVTAVLVTDNQMVKAGDPLVRIDDRDYRAQLAQAKAELSAQAATLASIEQQLALQGSMIAQAKSSVDQAAATLTQTGNDLERARRLWDTRNGSQQAFETADTEHKRADAALASAQAALTNQQGQTAILQASQRQAQAQIEKLTAAVDLAQISLDRTEIRAPVDGVVGNKGVEVGQYVRPGTQLLSVVPLPKVYVVANFKETQLAAMRVGQSVTLSVDAFPGQRLTGKVESFAPASGAEFSLLPPENATGNFTKIVQRVPVRIAVPADNQLSGLLRPGLSVGVAVDTREEGTGPLLASGIFGAAMAAEFQR</sequence>
<evidence type="ECO:0000313" key="4">
    <source>
        <dbReference type="Proteomes" id="UP000196655"/>
    </source>
</evidence>
<dbReference type="AlphaFoldDB" id="A0A211ZLU5"/>
<reference evidence="4" key="1">
    <citation type="submission" date="2017-05" db="EMBL/GenBank/DDBJ databases">
        <authorList>
            <person name="Macchi M."/>
            <person name="Festa S."/>
            <person name="Coppotelli B.M."/>
            <person name="Morelli I.S."/>
        </authorList>
    </citation>
    <scope>NUCLEOTIDE SEQUENCE [LARGE SCALE GENOMIC DNA]</scope>
    <source>
        <strain evidence="4">I</strain>
    </source>
</reference>
<organism evidence="3 4">
    <name type="scientific">Inquilinus limosus</name>
    <dbReference type="NCBI Taxonomy" id="171674"/>
    <lineage>
        <taxon>Bacteria</taxon>
        <taxon>Pseudomonadati</taxon>
        <taxon>Pseudomonadota</taxon>
        <taxon>Alphaproteobacteria</taxon>
        <taxon>Rhodospirillales</taxon>
        <taxon>Rhodospirillaceae</taxon>
        <taxon>Inquilinus</taxon>
    </lineage>
</organism>
<dbReference type="SUPFAM" id="SSF111369">
    <property type="entry name" value="HlyD-like secretion proteins"/>
    <property type="match status" value="2"/>
</dbReference>
<proteinExistence type="predicted"/>
<dbReference type="EMBL" id="NHON01000026">
    <property type="protein sequence ID" value="OWJ66263.1"/>
    <property type="molecule type" value="Genomic_DNA"/>
</dbReference>
<comment type="caution">
    <text evidence="3">The sequence shown here is derived from an EMBL/GenBank/DDBJ whole genome shotgun (WGS) entry which is preliminary data.</text>
</comment>
<dbReference type="OrthoDB" id="9811754at2"/>
<name>A0A211ZLU5_9PROT</name>
<dbReference type="Proteomes" id="UP000196655">
    <property type="component" value="Unassembled WGS sequence"/>
</dbReference>
<dbReference type="Gene3D" id="1.10.287.470">
    <property type="entry name" value="Helix hairpin bin"/>
    <property type="match status" value="2"/>
</dbReference>
<dbReference type="PANTHER" id="PTHR30386:SF24">
    <property type="entry name" value="MULTIDRUG RESISTANCE EFFLUX PUMP"/>
    <property type="match status" value="1"/>
</dbReference>
<accession>A0A211ZLU5</accession>
<evidence type="ECO:0000259" key="1">
    <source>
        <dbReference type="Pfam" id="PF25917"/>
    </source>
</evidence>
<protein>
    <submittedName>
        <fullName evidence="3">Hemolysin D</fullName>
    </submittedName>
</protein>
<dbReference type="InterPro" id="IPR058792">
    <property type="entry name" value="Beta-barrel_RND_2"/>
</dbReference>
<dbReference type="PANTHER" id="PTHR30386">
    <property type="entry name" value="MEMBRANE FUSION SUBUNIT OF EMRAB-TOLC MULTIDRUG EFFLUX PUMP"/>
    <property type="match status" value="1"/>
</dbReference>
<dbReference type="Gene3D" id="2.40.50.100">
    <property type="match status" value="1"/>
</dbReference>
<evidence type="ECO:0000259" key="2">
    <source>
        <dbReference type="Pfam" id="PF25954"/>
    </source>
</evidence>
<dbReference type="PRINTS" id="PR01490">
    <property type="entry name" value="RTXTOXIND"/>
</dbReference>
<dbReference type="InterPro" id="IPR058625">
    <property type="entry name" value="MdtA-like_BSH"/>
</dbReference>
<keyword evidence="4" id="KW-1185">Reference proteome</keyword>
<dbReference type="GO" id="GO:0055085">
    <property type="term" value="P:transmembrane transport"/>
    <property type="evidence" value="ECO:0007669"/>
    <property type="project" value="InterPro"/>
</dbReference>
<dbReference type="Gene3D" id="2.40.30.170">
    <property type="match status" value="1"/>
</dbReference>
<dbReference type="Pfam" id="PF25954">
    <property type="entry name" value="Beta-barrel_RND_2"/>
    <property type="match status" value="1"/>
</dbReference>
<gene>
    <name evidence="3" type="ORF">BWR60_15365</name>
</gene>
<feature type="domain" description="CusB-like beta-barrel" evidence="2">
    <location>
        <begin position="243"/>
        <end position="286"/>
    </location>
</feature>
<evidence type="ECO:0000313" key="3">
    <source>
        <dbReference type="EMBL" id="OWJ66263.1"/>
    </source>
</evidence>
<dbReference type="Pfam" id="PF25917">
    <property type="entry name" value="BSH_RND"/>
    <property type="match status" value="1"/>
</dbReference>